<dbReference type="Proteomes" id="UP000027997">
    <property type="component" value="Unassembled WGS sequence"/>
</dbReference>
<evidence type="ECO:0000313" key="4">
    <source>
        <dbReference type="Proteomes" id="UP000027997"/>
    </source>
</evidence>
<dbReference type="AlphaFoldDB" id="A0A081K6F8"/>
<sequence length="355" mass="40618">MEYILELLSDAGDSNPVVHWGMYLKLNQILTSNVLKTLSDHKPGSLRSVFSEFKSEHHTSEGISRALQYKNDLEEKNSYMSGSSDYELTYQCGFEIETKNTEAKYIKKRMDEHQVRCLSDSTSCQLTFTAVSPKIPEFLECCNPDTVKLDEFNEYEKKEFKKQLKKVSEGLINKLNNSLAKLLVESHNRSDQLNGLIDSLSEFLPKISQVHPFMDGNGRTNNLLIHYLFARFGFPPPLLMNPNHIDLIDENQCRQVLKAGLNNYRRLFQGSDDWKNLEEICGPIQQGASRSFSEYCKSHRSASKSRKKDPFNLPATSNFPPGYDEQARVLMTSELLEKLKKEPDLPGTGSHRDYV</sequence>
<dbReference type="PROSITE" id="PS51459">
    <property type="entry name" value="FIDO"/>
    <property type="match status" value="1"/>
</dbReference>
<feature type="region of interest" description="Disordered" evidence="1">
    <location>
        <begin position="301"/>
        <end position="324"/>
    </location>
</feature>
<accession>A0A081K6F8</accession>
<comment type="caution">
    <text evidence="3">The sequence shown here is derived from an EMBL/GenBank/DDBJ whole genome shotgun (WGS) entry which is preliminary data.</text>
</comment>
<name>A0A081K6F8_9GAMM</name>
<protein>
    <recommendedName>
        <fullName evidence="2">Fido domain-containing protein</fullName>
    </recommendedName>
</protein>
<gene>
    <name evidence="3" type="ORF">GV64_02340</name>
</gene>
<dbReference type="Pfam" id="PF02661">
    <property type="entry name" value="Fic"/>
    <property type="match status" value="1"/>
</dbReference>
<evidence type="ECO:0000313" key="3">
    <source>
        <dbReference type="EMBL" id="KEI69734.1"/>
    </source>
</evidence>
<organism evidence="3 4">
    <name type="scientific">Endozoicomonas elysicola</name>
    <dbReference type="NCBI Taxonomy" id="305900"/>
    <lineage>
        <taxon>Bacteria</taxon>
        <taxon>Pseudomonadati</taxon>
        <taxon>Pseudomonadota</taxon>
        <taxon>Gammaproteobacteria</taxon>
        <taxon>Oceanospirillales</taxon>
        <taxon>Endozoicomonadaceae</taxon>
        <taxon>Endozoicomonas</taxon>
    </lineage>
</organism>
<dbReference type="SUPFAM" id="SSF140931">
    <property type="entry name" value="Fic-like"/>
    <property type="match status" value="1"/>
</dbReference>
<keyword evidence="4" id="KW-1185">Reference proteome</keyword>
<dbReference type="InterPro" id="IPR036597">
    <property type="entry name" value="Fido-like_dom_sf"/>
</dbReference>
<feature type="domain" description="Fido" evidence="2">
    <location>
        <begin position="147"/>
        <end position="270"/>
    </location>
</feature>
<reference evidence="3 4" key="1">
    <citation type="submission" date="2014-06" db="EMBL/GenBank/DDBJ databases">
        <title>Whole Genome Sequences of Three Symbiotic Endozoicomonas Bacteria.</title>
        <authorList>
            <person name="Neave M.J."/>
            <person name="Apprill A."/>
            <person name="Voolstra C.R."/>
        </authorList>
    </citation>
    <scope>NUCLEOTIDE SEQUENCE [LARGE SCALE GENOMIC DNA]</scope>
    <source>
        <strain evidence="3 4">DSM 22380</strain>
    </source>
</reference>
<evidence type="ECO:0000259" key="2">
    <source>
        <dbReference type="PROSITE" id="PS51459"/>
    </source>
</evidence>
<dbReference type="InterPro" id="IPR003812">
    <property type="entry name" value="Fido"/>
</dbReference>
<evidence type="ECO:0000256" key="1">
    <source>
        <dbReference type="SAM" id="MobiDB-lite"/>
    </source>
</evidence>
<proteinExistence type="predicted"/>
<dbReference type="Gene3D" id="1.10.3290.10">
    <property type="entry name" value="Fido-like domain"/>
    <property type="match status" value="1"/>
</dbReference>
<dbReference type="EMBL" id="JOJP01000001">
    <property type="protein sequence ID" value="KEI69734.1"/>
    <property type="molecule type" value="Genomic_DNA"/>
</dbReference>